<evidence type="ECO:0000256" key="9">
    <source>
        <dbReference type="ARBA" id="ARBA00022741"/>
    </source>
</evidence>
<dbReference type="SUPFAM" id="SSF56059">
    <property type="entry name" value="Glutathione synthetase ATP-binding domain-like"/>
    <property type="match status" value="1"/>
</dbReference>
<dbReference type="PROSITE" id="PS00742">
    <property type="entry name" value="PEP_ENZYMES_2"/>
    <property type="match status" value="1"/>
</dbReference>
<organism evidence="19 20">
    <name type="scientific">Massilia terrae</name>
    <dbReference type="NCBI Taxonomy" id="1811224"/>
    <lineage>
        <taxon>Bacteria</taxon>
        <taxon>Pseudomonadati</taxon>
        <taxon>Pseudomonadota</taxon>
        <taxon>Betaproteobacteria</taxon>
        <taxon>Burkholderiales</taxon>
        <taxon>Oxalobacteraceae</taxon>
        <taxon>Telluria group</taxon>
        <taxon>Massilia</taxon>
    </lineage>
</organism>
<evidence type="ECO:0000313" key="20">
    <source>
        <dbReference type="Proteomes" id="UP001204621"/>
    </source>
</evidence>
<evidence type="ECO:0000256" key="6">
    <source>
        <dbReference type="ARBA" id="ARBA00021623"/>
    </source>
</evidence>
<dbReference type="InterPro" id="IPR000121">
    <property type="entry name" value="PEP_util_C"/>
</dbReference>
<keyword evidence="9 15" id="KW-0547">Nucleotide-binding</keyword>
<evidence type="ECO:0000256" key="1">
    <source>
        <dbReference type="ARBA" id="ARBA00001946"/>
    </source>
</evidence>
<comment type="similarity">
    <text evidence="4 15">Belongs to the PEP-utilizing enzyme family.</text>
</comment>
<evidence type="ECO:0000259" key="17">
    <source>
        <dbReference type="Pfam" id="PF01326"/>
    </source>
</evidence>
<dbReference type="Pfam" id="PF01326">
    <property type="entry name" value="PPDK_N"/>
    <property type="match status" value="1"/>
</dbReference>
<evidence type="ECO:0000259" key="18">
    <source>
        <dbReference type="Pfam" id="PF02896"/>
    </source>
</evidence>
<dbReference type="PANTHER" id="PTHR43030:SF1">
    <property type="entry name" value="PHOSPHOENOLPYRUVATE SYNTHASE"/>
    <property type="match status" value="1"/>
</dbReference>
<dbReference type="InterPro" id="IPR008279">
    <property type="entry name" value="PEP-util_enz_mobile_dom"/>
</dbReference>
<evidence type="ECO:0000256" key="2">
    <source>
        <dbReference type="ARBA" id="ARBA00002988"/>
    </source>
</evidence>
<dbReference type="PIRSF" id="PIRSF000854">
    <property type="entry name" value="PEP_synthase"/>
    <property type="match status" value="1"/>
</dbReference>
<dbReference type="PROSITE" id="PS00370">
    <property type="entry name" value="PEP_ENZYMES_PHOS_SITE"/>
    <property type="match status" value="1"/>
</dbReference>
<dbReference type="Gene3D" id="3.50.30.10">
    <property type="entry name" value="Phosphohistidine domain"/>
    <property type="match status" value="1"/>
</dbReference>
<keyword evidence="12 15" id="KW-0460">Magnesium</keyword>
<keyword evidence="8 15" id="KW-0479">Metal-binding</keyword>
<dbReference type="NCBIfam" id="NF005057">
    <property type="entry name" value="PRK06464.1"/>
    <property type="match status" value="1"/>
</dbReference>
<comment type="function">
    <text evidence="2 15">Catalyzes the phosphorylation of pyruvate to phosphoenolpyruvate.</text>
</comment>
<dbReference type="GO" id="GO:0008986">
    <property type="term" value="F:pyruvate, water dikinase activity"/>
    <property type="evidence" value="ECO:0007669"/>
    <property type="project" value="UniProtKB-EC"/>
</dbReference>
<feature type="domain" description="PEP-utilising enzyme mobile" evidence="16">
    <location>
        <begin position="392"/>
        <end position="463"/>
    </location>
</feature>
<feature type="domain" description="PEP-utilising enzyme C-terminal" evidence="18">
    <location>
        <begin position="489"/>
        <end position="794"/>
    </location>
</feature>
<evidence type="ECO:0000313" key="19">
    <source>
        <dbReference type="EMBL" id="MCS0656776.1"/>
    </source>
</evidence>
<evidence type="ECO:0000256" key="4">
    <source>
        <dbReference type="ARBA" id="ARBA00007837"/>
    </source>
</evidence>
<dbReference type="InterPro" id="IPR036637">
    <property type="entry name" value="Phosphohistidine_dom_sf"/>
</dbReference>
<evidence type="ECO:0000256" key="3">
    <source>
        <dbReference type="ARBA" id="ARBA00004742"/>
    </source>
</evidence>
<keyword evidence="7 15" id="KW-0808">Transferase</keyword>
<gene>
    <name evidence="19" type="primary">ppsA</name>
    <name evidence="19" type="ORF">NX778_01715</name>
</gene>
<evidence type="ECO:0000256" key="8">
    <source>
        <dbReference type="ARBA" id="ARBA00022723"/>
    </source>
</evidence>
<dbReference type="InterPro" id="IPR018274">
    <property type="entry name" value="PEP_util_AS"/>
</dbReference>
<evidence type="ECO:0000256" key="5">
    <source>
        <dbReference type="ARBA" id="ARBA00011996"/>
    </source>
</evidence>
<accession>A0ABT2CS40</accession>
<comment type="cofactor">
    <cofactor evidence="1 15">
        <name>Mg(2+)</name>
        <dbReference type="ChEBI" id="CHEBI:18420"/>
    </cofactor>
</comment>
<dbReference type="Pfam" id="PF02896">
    <property type="entry name" value="PEP-utilizers_C"/>
    <property type="match status" value="1"/>
</dbReference>
<dbReference type="Gene3D" id="3.30.1490.20">
    <property type="entry name" value="ATP-grasp fold, A domain"/>
    <property type="match status" value="1"/>
</dbReference>
<keyword evidence="10 15" id="KW-0418">Kinase</keyword>
<protein>
    <recommendedName>
        <fullName evidence="6 15">Phosphoenolpyruvate synthase</fullName>
        <shortName evidence="15">PEP synthase</shortName>
        <ecNumber evidence="5 15">2.7.9.2</ecNumber>
    </recommendedName>
    <alternativeName>
        <fullName evidence="13 15">Pyruvate, water dikinase</fullName>
    </alternativeName>
</protein>
<evidence type="ECO:0000256" key="14">
    <source>
        <dbReference type="ARBA" id="ARBA00047700"/>
    </source>
</evidence>
<dbReference type="InterPro" id="IPR040442">
    <property type="entry name" value="Pyrv_kinase-like_dom_sf"/>
</dbReference>
<dbReference type="RefSeq" id="WP_258809953.1">
    <property type="nucleotide sequence ID" value="NZ_JANUGU010000001.1"/>
</dbReference>
<dbReference type="InterPro" id="IPR002192">
    <property type="entry name" value="PPDK_AMP/ATP-bd"/>
</dbReference>
<keyword evidence="11 15" id="KW-0067">ATP-binding</keyword>
<sequence length="809" mass="87377">MGDHDNFIRWFSDLGIGQIPLVGGKNASLGEMYRELGGRGVRVPNGFAITAAAYKATLDRAGAWKPLHAALDGLDPADVADLARRAAAARAIVYGAPLPAELEDAILRAWRTLRQEYGDGLTVAVRSSATAEDLPGASFAGQHETYLNVAGEARLLDSVRHCFASLFMDRAIVYRIEHRFDHYRVYLSVGVMKMVRSDLACSGVMFSLDTETGFRDVVFVTGAYGLGENVVQGTVDPDEFYVFKPTLRAGKRAVLRRSLGGKEIQMVYATGGGRTTTRNIATPSDARARYCLDDAGVLELADAALLIEEHYSAKAGHEVPMDIEWARDGLDGKLYIVQARPETVAARKCATRLDEYRLDEQGRALVSGRAVGSTIASGRARVITAAAQLAEFQAGEILVAEATMPDWGTVMKSAAGVVTDRGGRTCHAAIVAREIGVPALVGCGSATAAIRTGDMVTVSCAEGDLGHVYAGAIPFHRTSIDLAGLAMPRTKVMINIGNPDTAFQTRFLPNDGVGLARMEFIVAEHIRIHPMALVDPARVADPAVREQIEQLTRNAPSPAEYFVRELAEGVATIAAAFYPKPVIVRMSDFKTNEYASLLGGSFFEPSEANPMLGFRGAARYAHPAYAAGFELECRAMRRVREDMGLSNLLLMIPFCRRVKEAQDVLAAMARHGLERGKNGLEVYVMCEIPNNVIQVDAFAALFDGFSIGSNDLTQLVLGVDRDSDIVAFDFDERDPGVLEMLRQAIAGAHRNGRHIGICGQAPSDYPEVARYLVEQGIDSISLNPDSVVKTVRNLVEVERGLGIGPREAG</sequence>
<proteinExistence type="inferred from homology"/>
<evidence type="ECO:0000259" key="16">
    <source>
        <dbReference type="Pfam" id="PF00391"/>
    </source>
</evidence>
<dbReference type="Gene3D" id="3.30.470.20">
    <property type="entry name" value="ATP-grasp fold, B domain"/>
    <property type="match status" value="1"/>
</dbReference>
<evidence type="ECO:0000256" key="15">
    <source>
        <dbReference type="PIRNR" id="PIRNR000854"/>
    </source>
</evidence>
<dbReference type="Pfam" id="PF00391">
    <property type="entry name" value="PEP-utilizers"/>
    <property type="match status" value="1"/>
</dbReference>
<dbReference type="SUPFAM" id="SSF52009">
    <property type="entry name" value="Phosphohistidine domain"/>
    <property type="match status" value="1"/>
</dbReference>
<dbReference type="InterPro" id="IPR015813">
    <property type="entry name" value="Pyrv/PenolPyrv_kinase-like_dom"/>
</dbReference>
<dbReference type="InterPro" id="IPR023151">
    <property type="entry name" value="PEP_util_CS"/>
</dbReference>
<dbReference type="Gene3D" id="3.20.20.60">
    <property type="entry name" value="Phosphoenolpyruvate-binding domains"/>
    <property type="match status" value="1"/>
</dbReference>
<dbReference type="EMBL" id="JANUGU010000001">
    <property type="protein sequence ID" value="MCS0656776.1"/>
    <property type="molecule type" value="Genomic_DNA"/>
</dbReference>
<dbReference type="SUPFAM" id="SSF51621">
    <property type="entry name" value="Phosphoenolpyruvate/pyruvate domain"/>
    <property type="match status" value="1"/>
</dbReference>
<comment type="caution">
    <text evidence="19">The sequence shown here is derived from an EMBL/GenBank/DDBJ whole genome shotgun (WGS) entry which is preliminary data.</text>
</comment>
<evidence type="ECO:0000256" key="7">
    <source>
        <dbReference type="ARBA" id="ARBA00022679"/>
    </source>
</evidence>
<dbReference type="Proteomes" id="UP001204621">
    <property type="component" value="Unassembled WGS sequence"/>
</dbReference>
<dbReference type="EC" id="2.7.9.2" evidence="5 15"/>
<comment type="pathway">
    <text evidence="3 15">Carbohydrate biosynthesis; gluconeogenesis.</text>
</comment>
<dbReference type="InterPro" id="IPR006319">
    <property type="entry name" value="PEP_synth"/>
</dbReference>
<name>A0ABT2CS40_9BURK</name>
<dbReference type="InterPro" id="IPR013815">
    <property type="entry name" value="ATP_grasp_subdomain_1"/>
</dbReference>
<reference evidence="19 20" key="1">
    <citation type="submission" date="2022-08" db="EMBL/GenBank/DDBJ databases">
        <title>Reclassification of Massilia species as members of the genera Telluria, Duganella, Pseudoduganella, Mokoshia gen. nov. and Zemynaea gen. nov. using orthogonal and non-orthogonal genome-based approaches.</title>
        <authorList>
            <person name="Bowman J.P."/>
        </authorList>
    </citation>
    <scope>NUCLEOTIDE SEQUENCE [LARGE SCALE GENOMIC DNA]</scope>
    <source>
        <strain evidence="19 20">JCM 31606</strain>
    </source>
</reference>
<keyword evidence="20" id="KW-1185">Reference proteome</keyword>
<evidence type="ECO:0000256" key="12">
    <source>
        <dbReference type="ARBA" id="ARBA00022842"/>
    </source>
</evidence>
<feature type="domain" description="Pyruvate phosphate dikinase AMP/ATP-binding" evidence="17">
    <location>
        <begin position="20"/>
        <end position="351"/>
    </location>
</feature>
<dbReference type="NCBIfam" id="TIGR01418">
    <property type="entry name" value="PEP_synth"/>
    <property type="match status" value="1"/>
</dbReference>
<comment type="catalytic activity">
    <reaction evidence="14 15">
        <text>pyruvate + ATP + H2O = phosphoenolpyruvate + AMP + phosphate + 2 H(+)</text>
        <dbReference type="Rhea" id="RHEA:11364"/>
        <dbReference type="ChEBI" id="CHEBI:15361"/>
        <dbReference type="ChEBI" id="CHEBI:15377"/>
        <dbReference type="ChEBI" id="CHEBI:15378"/>
        <dbReference type="ChEBI" id="CHEBI:30616"/>
        <dbReference type="ChEBI" id="CHEBI:43474"/>
        <dbReference type="ChEBI" id="CHEBI:58702"/>
        <dbReference type="ChEBI" id="CHEBI:456215"/>
        <dbReference type="EC" id="2.7.9.2"/>
    </reaction>
</comment>
<dbReference type="PANTHER" id="PTHR43030">
    <property type="entry name" value="PHOSPHOENOLPYRUVATE SYNTHASE"/>
    <property type="match status" value="1"/>
</dbReference>
<evidence type="ECO:0000256" key="13">
    <source>
        <dbReference type="ARBA" id="ARBA00033470"/>
    </source>
</evidence>
<evidence type="ECO:0000256" key="10">
    <source>
        <dbReference type="ARBA" id="ARBA00022777"/>
    </source>
</evidence>
<evidence type="ECO:0000256" key="11">
    <source>
        <dbReference type="ARBA" id="ARBA00022840"/>
    </source>
</evidence>